<evidence type="ECO:0000313" key="2">
    <source>
        <dbReference type="Proteomes" id="UP000438429"/>
    </source>
</evidence>
<dbReference type="AlphaFoldDB" id="A0A6A4RJS2"/>
<evidence type="ECO:0000313" key="1">
    <source>
        <dbReference type="EMBL" id="KAF0022123.1"/>
    </source>
</evidence>
<sequence>MSFISKEEIVKTKWSDPSLCSKVFSERDTVRYEDDCTFPIRRSGPSELNCVRPQERLSRVAKARPSSGATNRLRGTCPTCRGARRAANLCSRLKPT</sequence>
<proteinExistence type="predicted"/>
<accession>A0A6A4RJS2</accession>
<gene>
    <name evidence="1" type="ORF">F2P81_025623</name>
</gene>
<protein>
    <submittedName>
        <fullName evidence="1">Uncharacterized protein</fullName>
    </submittedName>
</protein>
<reference evidence="1 2" key="1">
    <citation type="submission" date="2019-06" db="EMBL/GenBank/DDBJ databases">
        <title>Draft genomes of female and male turbot (Scophthalmus maximus).</title>
        <authorList>
            <person name="Xu H."/>
            <person name="Xu X.-W."/>
            <person name="Shao C."/>
            <person name="Chen S."/>
        </authorList>
    </citation>
    <scope>NUCLEOTIDE SEQUENCE [LARGE SCALE GENOMIC DNA]</scope>
    <source>
        <strain evidence="1">Ysfricsl-2016a</strain>
        <tissue evidence="1">Blood</tissue>
    </source>
</reference>
<comment type="caution">
    <text evidence="1">The sequence shown here is derived from an EMBL/GenBank/DDBJ whole genome shotgun (WGS) entry which is preliminary data.</text>
</comment>
<organism evidence="1 2">
    <name type="scientific">Scophthalmus maximus</name>
    <name type="common">Turbot</name>
    <name type="synonym">Psetta maxima</name>
    <dbReference type="NCBI Taxonomy" id="52904"/>
    <lineage>
        <taxon>Eukaryota</taxon>
        <taxon>Metazoa</taxon>
        <taxon>Chordata</taxon>
        <taxon>Craniata</taxon>
        <taxon>Vertebrata</taxon>
        <taxon>Euteleostomi</taxon>
        <taxon>Actinopterygii</taxon>
        <taxon>Neopterygii</taxon>
        <taxon>Teleostei</taxon>
        <taxon>Neoteleostei</taxon>
        <taxon>Acanthomorphata</taxon>
        <taxon>Carangaria</taxon>
        <taxon>Pleuronectiformes</taxon>
        <taxon>Pleuronectoidei</taxon>
        <taxon>Scophthalmidae</taxon>
        <taxon>Scophthalmus</taxon>
    </lineage>
</organism>
<dbReference type="Proteomes" id="UP000438429">
    <property type="component" value="Unassembled WGS sequence"/>
</dbReference>
<dbReference type="EMBL" id="VEVO01000116">
    <property type="protein sequence ID" value="KAF0022123.1"/>
    <property type="molecule type" value="Genomic_DNA"/>
</dbReference>
<name>A0A6A4RJS2_SCOMX</name>